<keyword evidence="1" id="KW-0285">Flavoprotein</keyword>
<gene>
    <name evidence="6" type="ORF">CCS01_28590</name>
</gene>
<dbReference type="InterPro" id="IPR011251">
    <property type="entry name" value="Luciferase-like_dom"/>
</dbReference>
<evidence type="ECO:0000256" key="1">
    <source>
        <dbReference type="ARBA" id="ARBA00022630"/>
    </source>
</evidence>
<dbReference type="InterPro" id="IPR036661">
    <property type="entry name" value="Luciferase-like_sf"/>
</dbReference>
<dbReference type="Gene3D" id="3.20.20.30">
    <property type="entry name" value="Luciferase-like domain"/>
    <property type="match status" value="1"/>
</dbReference>
<evidence type="ECO:0000313" key="7">
    <source>
        <dbReference type="Proteomes" id="UP000239724"/>
    </source>
</evidence>
<dbReference type="InterPro" id="IPR019921">
    <property type="entry name" value="Lucif-like_OxRdtase_Rv2161c"/>
</dbReference>
<keyword evidence="3" id="KW-0560">Oxidoreductase</keyword>
<dbReference type="PANTHER" id="PTHR42847">
    <property type="entry name" value="ALKANESULFONATE MONOOXYGENASE"/>
    <property type="match status" value="1"/>
</dbReference>
<organism evidence="6 7">
    <name type="scientific">Rhodopila globiformis</name>
    <name type="common">Rhodopseudomonas globiformis</name>
    <dbReference type="NCBI Taxonomy" id="1071"/>
    <lineage>
        <taxon>Bacteria</taxon>
        <taxon>Pseudomonadati</taxon>
        <taxon>Pseudomonadota</taxon>
        <taxon>Alphaproteobacteria</taxon>
        <taxon>Acetobacterales</taxon>
        <taxon>Acetobacteraceae</taxon>
        <taxon>Rhodopila</taxon>
    </lineage>
</organism>
<dbReference type="Pfam" id="PF00296">
    <property type="entry name" value="Bac_luciferase"/>
    <property type="match status" value="1"/>
</dbReference>
<evidence type="ECO:0000256" key="2">
    <source>
        <dbReference type="ARBA" id="ARBA00022643"/>
    </source>
</evidence>
<feature type="domain" description="Luciferase-like" evidence="5">
    <location>
        <begin position="9"/>
        <end position="232"/>
    </location>
</feature>
<keyword evidence="4" id="KW-0503">Monooxygenase</keyword>
<dbReference type="OrthoDB" id="7247902at2"/>
<dbReference type="RefSeq" id="WP_104522251.1">
    <property type="nucleotide sequence ID" value="NZ_NHRY01000263.1"/>
</dbReference>
<dbReference type="EMBL" id="NHRY01000263">
    <property type="protein sequence ID" value="PPQ27112.1"/>
    <property type="molecule type" value="Genomic_DNA"/>
</dbReference>
<protein>
    <recommendedName>
        <fullName evidence="5">Luciferase-like domain-containing protein</fullName>
    </recommendedName>
</protein>
<name>A0A2S6MXL5_RHOGL</name>
<accession>A0A2S6MXL5</accession>
<proteinExistence type="predicted"/>
<keyword evidence="2" id="KW-0288">FMN</keyword>
<keyword evidence="7" id="KW-1185">Reference proteome</keyword>
<dbReference type="NCBIfam" id="TIGR03619">
    <property type="entry name" value="F420_Rv2161c"/>
    <property type="match status" value="1"/>
</dbReference>
<comment type="caution">
    <text evidence="6">The sequence shown here is derived from an EMBL/GenBank/DDBJ whole genome shotgun (WGS) entry which is preliminary data.</text>
</comment>
<dbReference type="SUPFAM" id="SSF51679">
    <property type="entry name" value="Bacterial luciferase-like"/>
    <property type="match status" value="1"/>
</dbReference>
<evidence type="ECO:0000256" key="3">
    <source>
        <dbReference type="ARBA" id="ARBA00023002"/>
    </source>
</evidence>
<reference evidence="6 7" key="1">
    <citation type="journal article" date="2018" name="Arch. Microbiol.">
        <title>New insights into the metabolic potential of the phototrophic purple bacterium Rhodopila globiformis DSM 161(T) from its draft genome sequence and evidence for a vanadium-dependent nitrogenase.</title>
        <authorList>
            <person name="Imhoff J.F."/>
            <person name="Rahn T."/>
            <person name="Kunzel S."/>
            <person name="Neulinger S.C."/>
        </authorList>
    </citation>
    <scope>NUCLEOTIDE SEQUENCE [LARGE SCALE GENOMIC DNA]</scope>
    <source>
        <strain evidence="6 7">DSM 161</strain>
    </source>
</reference>
<dbReference type="InterPro" id="IPR050172">
    <property type="entry name" value="SsuD_RutA_monooxygenase"/>
</dbReference>
<sequence length="274" mass="30037">MQLGVHLPHIGRKAGPDSIRRAAVQAEELGYDDVWVSEHIIVPADAPYPPTPNFWDPVLCLAWAAAVTRRVRLGTSVLVLPLRHPLPLAKELATLQNLSDGRLILGAGVGWLEAEFDALGVPFRQRGRRMDEGIAMMRAVWSQDPVTFESTWIPATISAMRTLPQPVRPIPVWIGGSSDAAIRRALRFDGWHGSRIAPDKAAGWVKRLRAERPGEEFTISVRATVSAASTGDVRTVLGTYRDAGVQHVLAAPEDRDLEDYLRTAEAVRKAAEGL</sequence>
<dbReference type="AlphaFoldDB" id="A0A2S6MXL5"/>
<dbReference type="PANTHER" id="PTHR42847:SF4">
    <property type="entry name" value="ALKANESULFONATE MONOOXYGENASE-RELATED"/>
    <property type="match status" value="1"/>
</dbReference>
<dbReference type="GO" id="GO:0008726">
    <property type="term" value="F:alkanesulfonate monooxygenase activity"/>
    <property type="evidence" value="ECO:0007669"/>
    <property type="project" value="TreeGrafter"/>
</dbReference>
<dbReference type="Proteomes" id="UP000239724">
    <property type="component" value="Unassembled WGS sequence"/>
</dbReference>
<dbReference type="GO" id="GO:0046306">
    <property type="term" value="P:alkanesulfonate catabolic process"/>
    <property type="evidence" value="ECO:0007669"/>
    <property type="project" value="TreeGrafter"/>
</dbReference>
<evidence type="ECO:0000259" key="5">
    <source>
        <dbReference type="Pfam" id="PF00296"/>
    </source>
</evidence>
<evidence type="ECO:0000256" key="4">
    <source>
        <dbReference type="ARBA" id="ARBA00023033"/>
    </source>
</evidence>
<evidence type="ECO:0000313" key="6">
    <source>
        <dbReference type="EMBL" id="PPQ27112.1"/>
    </source>
</evidence>